<dbReference type="PROSITE" id="PS50111">
    <property type="entry name" value="CHEMOTAXIS_TRANSDUC_2"/>
    <property type="match status" value="1"/>
</dbReference>
<dbReference type="CDD" id="cd18773">
    <property type="entry name" value="PDC1_HK_sensor"/>
    <property type="match status" value="1"/>
</dbReference>
<dbReference type="PANTHER" id="PTHR32089">
    <property type="entry name" value="METHYL-ACCEPTING CHEMOTAXIS PROTEIN MCPB"/>
    <property type="match status" value="1"/>
</dbReference>
<keyword evidence="3" id="KW-0145">Chemotaxis</keyword>
<evidence type="ECO:0000256" key="2">
    <source>
        <dbReference type="ARBA" id="ARBA00022475"/>
    </source>
</evidence>
<feature type="transmembrane region" description="Helical" evidence="10">
    <location>
        <begin position="34"/>
        <end position="57"/>
    </location>
</feature>
<evidence type="ECO:0000256" key="8">
    <source>
        <dbReference type="ARBA" id="ARBA00029447"/>
    </source>
</evidence>
<evidence type="ECO:0000259" key="12">
    <source>
        <dbReference type="PROSITE" id="PS50885"/>
    </source>
</evidence>
<proteinExistence type="inferred from homology"/>
<keyword evidence="2" id="KW-1003">Cell membrane</keyword>
<organism evidence="13 14">
    <name type="scientific">Clostridium oryzae</name>
    <dbReference type="NCBI Taxonomy" id="1450648"/>
    <lineage>
        <taxon>Bacteria</taxon>
        <taxon>Bacillati</taxon>
        <taxon>Bacillota</taxon>
        <taxon>Clostridia</taxon>
        <taxon>Eubacteriales</taxon>
        <taxon>Clostridiaceae</taxon>
        <taxon>Clostridium</taxon>
    </lineage>
</organism>
<evidence type="ECO:0000259" key="11">
    <source>
        <dbReference type="PROSITE" id="PS50111"/>
    </source>
</evidence>
<dbReference type="SMART" id="SM00304">
    <property type="entry name" value="HAMP"/>
    <property type="match status" value="1"/>
</dbReference>
<dbReference type="InterPro" id="IPR033479">
    <property type="entry name" value="dCache_1"/>
</dbReference>
<dbReference type="PROSITE" id="PS50885">
    <property type="entry name" value="HAMP"/>
    <property type="match status" value="1"/>
</dbReference>
<keyword evidence="14" id="KW-1185">Reference proteome</keyword>
<keyword evidence="5 10" id="KW-1133">Transmembrane helix</keyword>
<reference evidence="13 14" key="1">
    <citation type="submission" date="2017-03" db="EMBL/GenBank/DDBJ databases">
        <title>Genome sequence of Clostridium oryzae DSM 28571.</title>
        <authorList>
            <person name="Poehlein A."/>
            <person name="Daniel R."/>
        </authorList>
    </citation>
    <scope>NUCLEOTIDE SEQUENCE [LARGE SCALE GENOMIC DNA]</scope>
    <source>
        <strain evidence="13 14">DSM 28571</strain>
    </source>
</reference>
<dbReference type="Gene3D" id="3.30.450.20">
    <property type="entry name" value="PAS domain"/>
    <property type="match status" value="2"/>
</dbReference>
<evidence type="ECO:0000256" key="4">
    <source>
        <dbReference type="ARBA" id="ARBA00022692"/>
    </source>
</evidence>
<evidence type="ECO:0000313" key="14">
    <source>
        <dbReference type="Proteomes" id="UP000190080"/>
    </source>
</evidence>
<dbReference type="InterPro" id="IPR003660">
    <property type="entry name" value="HAMP_dom"/>
</dbReference>
<dbReference type="AlphaFoldDB" id="A0A1V4IGX3"/>
<dbReference type="InterPro" id="IPR029151">
    <property type="entry name" value="Sensor-like_sf"/>
</dbReference>
<evidence type="ECO:0000256" key="9">
    <source>
        <dbReference type="PROSITE-ProRule" id="PRU00284"/>
    </source>
</evidence>
<evidence type="ECO:0000313" key="13">
    <source>
        <dbReference type="EMBL" id="OPJ59100.1"/>
    </source>
</evidence>
<dbReference type="GO" id="GO:0007165">
    <property type="term" value="P:signal transduction"/>
    <property type="evidence" value="ECO:0007669"/>
    <property type="project" value="UniProtKB-KW"/>
</dbReference>
<comment type="similarity">
    <text evidence="8">Belongs to the methyl-accepting chemotaxis (MCP) protein family.</text>
</comment>
<dbReference type="SUPFAM" id="SSF58104">
    <property type="entry name" value="Methyl-accepting chemotaxis protein (MCP) signaling domain"/>
    <property type="match status" value="1"/>
</dbReference>
<protein>
    <submittedName>
        <fullName evidence="13">Methyl-accepting chemotaxis protein McpB</fullName>
    </submittedName>
</protein>
<dbReference type="SMART" id="SM00283">
    <property type="entry name" value="MA"/>
    <property type="match status" value="1"/>
</dbReference>
<dbReference type="STRING" id="1450648.CLORY_34290"/>
<name>A0A1V4IGX3_9CLOT</name>
<comment type="caution">
    <text evidence="13">The sequence shown here is derived from an EMBL/GenBank/DDBJ whole genome shotgun (WGS) entry which is preliminary data.</text>
</comment>
<feature type="transmembrane region" description="Helical" evidence="10">
    <location>
        <begin position="310"/>
        <end position="334"/>
    </location>
</feature>
<dbReference type="PANTHER" id="PTHR32089:SF112">
    <property type="entry name" value="LYSOZYME-LIKE PROTEIN-RELATED"/>
    <property type="match status" value="1"/>
</dbReference>
<dbReference type="EMBL" id="MZGV01000050">
    <property type="protein sequence ID" value="OPJ59100.1"/>
    <property type="molecule type" value="Genomic_DNA"/>
</dbReference>
<dbReference type="Pfam" id="PF00015">
    <property type="entry name" value="MCPsignal"/>
    <property type="match status" value="1"/>
</dbReference>
<keyword evidence="6 10" id="KW-0472">Membrane</keyword>
<gene>
    <name evidence="13" type="primary">mcpB_5</name>
    <name evidence="13" type="ORF">CLORY_34290</name>
</gene>
<dbReference type="Pfam" id="PF00672">
    <property type="entry name" value="HAMP"/>
    <property type="match status" value="1"/>
</dbReference>
<dbReference type="CDD" id="cd12912">
    <property type="entry name" value="PDC2_MCP_like"/>
    <property type="match status" value="1"/>
</dbReference>
<evidence type="ECO:0000256" key="6">
    <source>
        <dbReference type="ARBA" id="ARBA00023136"/>
    </source>
</evidence>
<dbReference type="SUPFAM" id="SSF103190">
    <property type="entry name" value="Sensory domain-like"/>
    <property type="match status" value="1"/>
</dbReference>
<dbReference type="InterPro" id="IPR004089">
    <property type="entry name" value="MCPsignal_dom"/>
</dbReference>
<evidence type="ECO:0000256" key="7">
    <source>
        <dbReference type="ARBA" id="ARBA00023224"/>
    </source>
</evidence>
<comment type="subcellular location">
    <subcellularLocation>
        <location evidence="1">Cell membrane</location>
        <topology evidence="1">Multi-pass membrane protein</topology>
    </subcellularLocation>
</comment>
<evidence type="ECO:0000256" key="10">
    <source>
        <dbReference type="SAM" id="Phobius"/>
    </source>
</evidence>
<accession>A0A1V4IGX3</accession>
<keyword evidence="7 9" id="KW-0807">Transducer</keyword>
<feature type="domain" description="HAMP" evidence="12">
    <location>
        <begin position="335"/>
        <end position="387"/>
    </location>
</feature>
<feature type="domain" description="Methyl-accepting transducer" evidence="11">
    <location>
        <begin position="406"/>
        <end position="642"/>
    </location>
</feature>
<dbReference type="CDD" id="cd06225">
    <property type="entry name" value="HAMP"/>
    <property type="match status" value="1"/>
</dbReference>
<dbReference type="GO" id="GO:0006935">
    <property type="term" value="P:chemotaxis"/>
    <property type="evidence" value="ECO:0007669"/>
    <property type="project" value="UniProtKB-KW"/>
</dbReference>
<keyword evidence="4 10" id="KW-0812">Transmembrane</keyword>
<dbReference type="RefSeq" id="WP_169911663.1">
    <property type="nucleotide sequence ID" value="NZ_MZGV01000050.1"/>
</dbReference>
<evidence type="ECO:0000256" key="1">
    <source>
        <dbReference type="ARBA" id="ARBA00004651"/>
    </source>
</evidence>
<sequence>MKKIKTRTEKKKGRKQNRRKIGTRFNLSSVYSKITLAVSMLIVVSMVITSVVTYRYASSDILRKDRNSMRIIVNEVYENFDNMVKIQMEEMQVLSRDSSVINYLSNHINKTDILKEINSKLKDYNENNKNKEHIFITNADGRIVGDSNEKLINFDMRYNTYVKEALSGKNSMSQVYVSTETSQAVITIAVPVKDKYGKVIGTAGENIYPSYFSERFKNFHFLNTGYAFIVDNNSQYIYHPQKYYINKKSEIKELNQLLSNKNILSKKNTGILNYIDNDRKYIAVYTTLPEIGNIIVLTVQEKEIKNSAELIGIIILIATGIMILLILPLINLIVKGILKPLKILMKGSEEISKGKLNSCIQIDTGDEVGALADSFNKMSSNLTATVKNIKDVMQELMSISEALQKNQTRVSGNTEVLSDTSQVVLKNNMKVNESIGKSFQSFKSTLGVTAALTESSKDLSQLNEKVGKNYKKGIEAISKLNTISRTSEKEIEKASYAFTNLLDNVKNIKSITNIVTHVSKQTHLLSLNASIEAAKAGETGKGFNVVANEIKILSEEVSSYMKDIDNLLKNIDNDVWETSTHIKNVNDISKDEVKAIDINTETYNSMLNSIEVISKFIVNMNDSIESLNTENAVVNDSLDDVNKLTEDYAESGEKINKVVRNQIEVQKIVDNLVKELDVILDKLNSNVEEFSL</sequence>
<evidence type="ECO:0000256" key="5">
    <source>
        <dbReference type="ARBA" id="ARBA00022989"/>
    </source>
</evidence>
<dbReference type="Gene3D" id="1.10.287.950">
    <property type="entry name" value="Methyl-accepting chemotaxis protein"/>
    <property type="match status" value="1"/>
</dbReference>
<evidence type="ECO:0000256" key="3">
    <source>
        <dbReference type="ARBA" id="ARBA00022500"/>
    </source>
</evidence>
<dbReference type="Proteomes" id="UP000190080">
    <property type="component" value="Unassembled WGS sequence"/>
</dbReference>
<dbReference type="GO" id="GO:0005886">
    <property type="term" value="C:plasma membrane"/>
    <property type="evidence" value="ECO:0007669"/>
    <property type="project" value="UniProtKB-SubCell"/>
</dbReference>
<dbReference type="Pfam" id="PF02743">
    <property type="entry name" value="dCache_1"/>
    <property type="match status" value="1"/>
</dbReference>